<dbReference type="GO" id="GO:0004252">
    <property type="term" value="F:serine-type endopeptidase activity"/>
    <property type="evidence" value="ECO:0007669"/>
    <property type="project" value="InterPro"/>
</dbReference>
<dbReference type="PRINTS" id="PR00722">
    <property type="entry name" value="CHYMOTRYPSIN"/>
</dbReference>
<dbReference type="PANTHER" id="PTHR24260:SF136">
    <property type="entry name" value="GH08193P-RELATED"/>
    <property type="match status" value="1"/>
</dbReference>
<protein>
    <recommendedName>
        <fullName evidence="1">Peptidase S1 domain-containing protein</fullName>
    </recommendedName>
</protein>
<dbReference type="Gene3D" id="2.40.10.10">
    <property type="entry name" value="Trypsin-like serine proteases"/>
    <property type="match status" value="1"/>
</dbReference>
<organism evidence="2 3">
    <name type="scientific">Spodoptera littoralis</name>
    <name type="common">Egyptian cotton leafworm</name>
    <dbReference type="NCBI Taxonomy" id="7109"/>
    <lineage>
        <taxon>Eukaryota</taxon>
        <taxon>Metazoa</taxon>
        <taxon>Ecdysozoa</taxon>
        <taxon>Arthropoda</taxon>
        <taxon>Hexapoda</taxon>
        <taxon>Insecta</taxon>
        <taxon>Pterygota</taxon>
        <taxon>Neoptera</taxon>
        <taxon>Endopterygota</taxon>
        <taxon>Lepidoptera</taxon>
        <taxon>Glossata</taxon>
        <taxon>Ditrysia</taxon>
        <taxon>Noctuoidea</taxon>
        <taxon>Noctuidae</taxon>
        <taxon>Amphipyrinae</taxon>
        <taxon>Spodoptera</taxon>
    </lineage>
</organism>
<name>A0A9P0N2T0_SPOLI</name>
<dbReference type="EMBL" id="LR824559">
    <property type="protein sequence ID" value="CAH1642587.1"/>
    <property type="molecule type" value="Genomic_DNA"/>
</dbReference>
<gene>
    <name evidence="2" type="ORF">SPLIT_LOCUS7943</name>
</gene>
<sequence>MLDIKVMSGDFPPVFKMKVLVVLCIVSAGVGVLGYHKSVGIPAATEIRLRESMRVAGGLPSYLEEHPFVAGLVITLTTGQTSVCSGALISDRRVLTAAQCAWDGDLKADEITVVLGSIRLFSGGTRLSAMYTLHPDYDPTATGFKRLQHDIAVLTTSRVFLSHSINIIPLPKGMNDTFVGRKSEVIGFGMTGENNPIVNNQAQRDVYVPVISNAACNEYFWYSLSDAQLCTNGTGGRGPCGGDGGAPLILRYYSGNTDLLIGLVSFSHIKGCQSGNPTGYTRITSYMSWIETFL</sequence>
<accession>A0A9P0N2T0</accession>
<dbReference type="InterPro" id="IPR009003">
    <property type="entry name" value="Peptidase_S1_PA"/>
</dbReference>
<dbReference type="Proteomes" id="UP001153321">
    <property type="component" value="Chromosome 28"/>
</dbReference>
<keyword evidence="3" id="KW-1185">Reference proteome</keyword>
<dbReference type="InterPro" id="IPR051333">
    <property type="entry name" value="CLIP_Serine_Protease"/>
</dbReference>
<evidence type="ECO:0000313" key="2">
    <source>
        <dbReference type="EMBL" id="CAH1642587.1"/>
    </source>
</evidence>
<dbReference type="PANTHER" id="PTHR24260">
    <property type="match status" value="1"/>
</dbReference>
<dbReference type="InterPro" id="IPR001254">
    <property type="entry name" value="Trypsin_dom"/>
</dbReference>
<reference evidence="2" key="1">
    <citation type="submission" date="2022-02" db="EMBL/GenBank/DDBJ databases">
        <authorList>
            <person name="King R."/>
        </authorList>
    </citation>
    <scope>NUCLEOTIDE SEQUENCE</scope>
</reference>
<dbReference type="PROSITE" id="PS50240">
    <property type="entry name" value="TRYPSIN_DOM"/>
    <property type="match status" value="1"/>
</dbReference>
<dbReference type="InterPro" id="IPR001314">
    <property type="entry name" value="Peptidase_S1A"/>
</dbReference>
<evidence type="ECO:0000313" key="3">
    <source>
        <dbReference type="Proteomes" id="UP001153321"/>
    </source>
</evidence>
<dbReference type="CDD" id="cd00190">
    <property type="entry name" value="Tryp_SPc"/>
    <property type="match status" value="1"/>
</dbReference>
<evidence type="ECO:0000259" key="1">
    <source>
        <dbReference type="PROSITE" id="PS50240"/>
    </source>
</evidence>
<dbReference type="SUPFAM" id="SSF50494">
    <property type="entry name" value="Trypsin-like serine proteases"/>
    <property type="match status" value="1"/>
</dbReference>
<dbReference type="InterPro" id="IPR043504">
    <property type="entry name" value="Peptidase_S1_PA_chymotrypsin"/>
</dbReference>
<dbReference type="GO" id="GO:0006508">
    <property type="term" value="P:proteolysis"/>
    <property type="evidence" value="ECO:0007669"/>
    <property type="project" value="InterPro"/>
</dbReference>
<dbReference type="AlphaFoldDB" id="A0A9P0N2T0"/>
<feature type="domain" description="Peptidase S1" evidence="1">
    <location>
        <begin position="55"/>
        <end position="294"/>
    </location>
</feature>
<dbReference type="SMART" id="SM00020">
    <property type="entry name" value="Tryp_SPc"/>
    <property type="match status" value="1"/>
</dbReference>
<proteinExistence type="predicted"/>
<dbReference type="Pfam" id="PF00089">
    <property type="entry name" value="Trypsin"/>
    <property type="match status" value="1"/>
</dbReference>